<evidence type="ECO:0000313" key="2">
    <source>
        <dbReference type="Proteomes" id="UP000192333"/>
    </source>
</evidence>
<keyword evidence="2" id="KW-1185">Reference proteome</keyword>
<dbReference type="Proteomes" id="UP000192333">
    <property type="component" value="Chromosome I"/>
</dbReference>
<accession>A0A1W2H4R7</accession>
<proteinExistence type="predicted"/>
<dbReference type="EMBL" id="LT838813">
    <property type="protein sequence ID" value="SMD43913.1"/>
    <property type="molecule type" value="Genomic_DNA"/>
</dbReference>
<sequence>MYVRNYAGRLDIYVNSRLRTEMPDTSLLTSALGHPD</sequence>
<evidence type="ECO:0000313" key="1">
    <source>
        <dbReference type="EMBL" id="SMD43913.1"/>
    </source>
</evidence>
<dbReference type="AlphaFoldDB" id="A0A1W2H4R7"/>
<protein>
    <submittedName>
        <fullName evidence="1">Uncharacterized protein</fullName>
    </submittedName>
</protein>
<dbReference type="STRING" id="758820.SAMN00777080_2526"/>
<gene>
    <name evidence="1" type="ORF">SAMN00777080_2526</name>
</gene>
<organism evidence="1 2">
    <name type="scientific">Aquiflexum balticum DSM 16537</name>
    <dbReference type="NCBI Taxonomy" id="758820"/>
    <lineage>
        <taxon>Bacteria</taxon>
        <taxon>Pseudomonadati</taxon>
        <taxon>Bacteroidota</taxon>
        <taxon>Cytophagia</taxon>
        <taxon>Cytophagales</taxon>
        <taxon>Cyclobacteriaceae</taxon>
        <taxon>Aquiflexum</taxon>
    </lineage>
</organism>
<name>A0A1W2H4R7_9BACT</name>
<reference evidence="2" key="1">
    <citation type="submission" date="2017-04" db="EMBL/GenBank/DDBJ databases">
        <authorList>
            <person name="Varghese N."/>
            <person name="Submissions S."/>
        </authorList>
    </citation>
    <scope>NUCLEOTIDE SEQUENCE [LARGE SCALE GENOMIC DNA]</scope>
    <source>
        <strain evidence="2">DSM 16537</strain>
    </source>
</reference>